<dbReference type="InterPro" id="IPR041413">
    <property type="entry name" value="MLTR_LBD"/>
</dbReference>
<protein>
    <submittedName>
        <fullName evidence="2">Helix-turn-helix domain-containing protein</fullName>
    </submittedName>
</protein>
<dbReference type="PROSITE" id="PS50943">
    <property type="entry name" value="HTH_CROC1"/>
    <property type="match status" value="1"/>
</dbReference>
<gene>
    <name evidence="2" type="ORF">GCM10020366_06860</name>
</gene>
<sequence>MRGFGRRRTRGLRREELAELAGMSADHLKRVEQGRRHPSPAVLNALARALRADQAVYEHLCALAGYSPAAGWVPRELVPAARRLLDRLADTAVCVCDATWSVVGGTPAWRALRCGDPTDDRWDENVAWRVFGAAPSRVARAEADELAFRRLLVAELRAAARRYPADRELSELVTALRGTGEQFESMWTGTAEAARRDLRFVLHDPVAGPIALDCDVVDIRDGDLRALVFTAAPGTPDHTRLTELTTAG</sequence>
<reference evidence="3" key="1">
    <citation type="journal article" date="2019" name="Int. J. Syst. Evol. Microbiol.">
        <title>The Global Catalogue of Microorganisms (GCM) 10K type strain sequencing project: providing services to taxonomists for standard genome sequencing and annotation.</title>
        <authorList>
            <consortium name="The Broad Institute Genomics Platform"/>
            <consortium name="The Broad Institute Genome Sequencing Center for Infectious Disease"/>
            <person name="Wu L."/>
            <person name="Ma J."/>
        </authorList>
    </citation>
    <scope>NUCLEOTIDE SEQUENCE [LARGE SCALE GENOMIC DNA]</scope>
    <source>
        <strain evidence="3">JCM 9687</strain>
    </source>
</reference>
<organism evidence="2 3">
    <name type="scientific">Saccharopolyspora gregorii</name>
    <dbReference type="NCBI Taxonomy" id="33914"/>
    <lineage>
        <taxon>Bacteria</taxon>
        <taxon>Bacillati</taxon>
        <taxon>Actinomycetota</taxon>
        <taxon>Actinomycetes</taxon>
        <taxon>Pseudonocardiales</taxon>
        <taxon>Pseudonocardiaceae</taxon>
        <taxon>Saccharopolyspora</taxon>
    </lineage>
</organism>
<accession>A0ABP6RJW5</accession>
<feature type="domain" description="HTH cro/C1-type" evidence="1">
    <location>
        <begin position="10"/>
        <end position="57"/>
    </location>
</feature>
<evidence type="ECO:0000313" key="3">
    <source>
        <dbReference type="Proteomes" id="UP001500483"/>
    </source>
</evidence>
<dbReference type="SUPFAM" id="SSF47413">
    <property type="entry name" value="lambda repressor-like DNA-binding domains"/>
    <property type="match status" value="1"/>
</dbReference>
<dbReference type="PANTHER" id="PTHR35010:SF2">
    <property type="entry name" value="BLL4672 PROTEIN"/>
    <property type="match status" value="1"/>
</dbReference>
<dbReference type="PANTHER" id="PTHR35010">
    <property type="entry name" value="BLL4672 PROTEIN-RELATED"/>
    <property type="match status" value="1"/>
</dbReference>
<dbReference type="Pfam" id="PF13560">
    <property type="entry name" value="HTH_31"/>
    <property type="match status" value="1"/>
</dbReference>
<dbReference type="InterPro" id="IPR010982">
    <property type="entry name" value="Lambda_DNA-bd_dom_sf"/>
</dbReference>
<name>A0ABP6RJW5_9PSEU</name>
<dbReference type="SMART" id="SM00530">
    <property type="entry name" value="HTH_XRE"/>
    <property type="match status" value="1"/>
</dbReference>
<dbReference type="Gene3D" id="3.30.450.180">
    <property type="match status" value="1"/>
</dbReference>
<proteinExistence type="predicted"/>
<dbReference type="Proteomes" id="UP001500483">
    <property type="component" value="Unassembled WGS sequence"/>
</dbReference>
<evidence type="ECO:0000259" key="1">
    <source>
        <dbReference type="PROSITE" id="PS50943"/>
    </source>
</evidence>
<dbReference type="Gene3D" id="1.10.260.40">
    <property type="entry name" value="lambda repressor-like DNA-binding domains"/>
    <property type="match status" value="1"/>
</dbReference>
<keyword evidence="3" id="KW-1185">Reference proteome</keyword>
<dbReference type="EMBL" id="BAAAYK010000016">
    <property type="protein sequence ID" value="GAA3353462.1"/>
    <property type="molecule type" value="Genomic_DNA"/>
</dbReference>
<dbReference type="InterPro" id="IPR001387">
    <property type="entry name" value="Cro/C1-type_HTH"/>
</dbReference>
<dbReference type="CDD" id="cd00093">
    <property type="entry name" value="HTH_XRE"/>
    <property type="match status" value="1"/>
</dbReference>
<comment type="caution">
    <text evidence="2">The sequence shown here is derived from an EMBL/GenBank/DDBJ whole genome shotgun (WGS) entry which is preliminary data.</text>
</comment>
<evidence type="ECO:0000313" key="2">
    <source>
        <dbReference type="EMBL" id="GAA3353462.1"/>
    </source>
</evidence>
<dbReference type="Pfam" id="PF17765">
    <property type="entry name" value="MLTR_LBD"/>
    <property type="match status" value="1"/>
</dbReference>